<accession>A0A7Z0GNH8</accession>
<dbReference type="RefSeq" id="WP_179541531.1">
    <property type="nucleotide sequence ID" value="NZ_BAAALL010000002.1"/>
</dbReference>
<keyword evidence="1" id="KW-0472">Membrane</keyword>
<sequence>MLFGILAALCGGALVIHQTLRLARANPAERLPWIGYPTHKPTGVVVLTGAGGALIGGGATHASFSFHPIIIPALFLLLAGPAFLISWQHNRQVGVGGASE</sequence>
<keyword evidence="1" id="KW-1133">Transmembrane helix</keyword>
<evidence type="ECO:0000313" key="2">
    <source>
        <dbReference type="EMBL" id="NYJ78148.1"/>
    </source>
</evidence>
<comment type="caution">
    <text evidence="2">The sequence shown here is derived from an EMBL/GenBank/DDBJ whole genome shotgun (WGS) entry which is preliminary data.</text>
</comment>
<name>A0A7Z0GNH8_9MICC</name>
<evidence type="ECO:0000256" key="1">
    <source>
        <dbReference type="SAM" id="Phobius"/>
    </source>
</evidence>
<reference evidence="2 3" key="1">
    <citation type="submission" date="2020-07" db="EMBL/GenBank/DDBJ databases">
        <title>Sequencing the genomes of 1000 actinobacteria strains.</title>
        <authorList>
            <person name="Klenk H.-P."/>
        </authorList>
    </citation>
    <scope>NUCLEOTIDE SEQUENCE [LARGE SCALE GENOMIC DNA]</scope>
    <source>
        <strain evidence="2 3">DSM 15475</strain>
    </source>
</reference>
<keyword evidence="1" id="KW-0812">Transmembrane</keyword>
<dbReference type="AlphaFoldDB" id="A0A7Z0GNH8"/>
<feature type="transmembrane region" description="Helical" evidence="1">
    <location>
        <begin position="69"/>
        <end position="87"/>
    </location>
</feature>
<dbReference type="Proteomes" id="UP000535437">
    <property type="component" value="Unassembled WGS sequence"/>
</dbReference>
<proteinExistence type="predicted"/>
<keyword evidence="3" id="KW-1185">Reference proteome</keyword>
<protein>
    <submittedName>
        <fullName evidence="2">Uncharacterized protein</fullName>
    </submittedName>
</protein>
<organism evidence="2 3">
    <name type="scientific">Nesterenkonia xinjiangensis</name>
    <dbReference type="NCBI Taxonomy" id="225327"/>
    <lineage>
        <taxon>Bacteria</taxon>
        <taxon>Bacillati</taxon>
        <taxon>Actinomycetota</taxon>
        <taxon>Actinomycetes</taxon>
        <taxon>Micrococcales</taxon>
        <taxon>Micrococcaceae</taxon>
        <taxon>Nesterenkonia</taxon>
    </lineage>
</organism>
<dbReference type="EMBL" id="JACCFY010000001">
    <property type="protein sequence ID" value="NYJ78148.1"/>
    <property type="molecule type" value="Genomic_DNA"/>
</dbReference>
<feature type="transmembrane region" description="Helical" evidence="1">
    <location>
        <begin position="41"/>
        <end position="62"/>
    </location>
</feature>
<evidence type="ECO:0000313" key="3">
    <source>
        <dbReference type="Proteomes" id="UP000535437"/>
    </source>
</evidence>
<gene>
    <name evidence="2" type="ORF">HNR09_001559</name>
</gene>